<evidence type="ECO:0000256" key="5">
    <source>
        <dbReference type="SAM" id="MobiDB-lite"/>
    </source>
</evidence>
<feature type="transmembrane region" description="Helical" evidence="6">
    <location>
        <begin position="105"/>
        <end position="125"/>
    </location>
</feature>
<keyword evidence="8" id="KW-1185">Reference proteome</keyword>
<dbReference type="Proteomes" id="UP000301737">
    <property type="component" value="Unassembled WGS sequence"/>
</dbReference>
<feature type="transmembrane region" description="Helical" evidence="6">
    <location>
        <begin position="546"/>
        <end position="567"/>
    </location>
</feature>
<dbReference type="InterPro" id="IPR040254">
    <property type="entry name" value="Ecm3-like"/>
</dbReference>
<dbReference type="AlphaFoldDB" id="A0A4C2EFD9"/>
<evidence type="ECO:0000313" key="8">
    <source>
        <dbReference type="Proteomes" id="UP000301737"/>
    </source>
</evidence>
<feature type="transmembrane region" description="Helical" evidence="6">
    <location>
        <begin position="145"/>
        <end position="165"/>
    </location>
</feature>
<feature type="transmembrane region" description="Helical" evidence="6">
    <location>
        <begin position="6"/>
        <end position="30"/>
    </location>
</feature>
<sequence>MSVPLGNIIWTCFKPMIKIYLIIGTGFGLAKINILSVEATRAISDIILTLLMPCLAFSKIVANIEDSDIKNVGIVCLSAVIIFATGLFGAFVVRQTMPVPKQWRGGILAGGMFGNISDLPIAYIQTLDQGLVFTPEEGNKGVANVIIFLTMFLLCLFNLGGFRLIEADFKYQDEESANTEADNYEPTQQLSIPDENSSSVISSKEANDKVQRPPKSVTRSEELSRSASHDHPPSIASNPTTAASYTSGYNEPDRQPLAYTQNSRTGSVKPRQQSTTGSIRSIDRREMPPEDVTHLIREYSNVDQYGHRRKSTTTRHTGDEPEEAPAGSTRGQSSMERIRSSTLTRMLTSDATVGREDIEDSGKSLLPNWMRKISVTKYFVFFLKNCLRPCSMAVIIALTIAFIPWVKALFVSGSSVPRIAQAPDNQAPLSFIMDYTSYIGAASVPFGLLLLGATLGRLKIKKLHPGFWKSALVLVCLRLCIMPILGVLWCNRLVRAGWLHYEEDKMLLFVIVIDWALPTMTTIIYFTASYTPPDAKETVQMDCVSFFLMIQYPILAISLPFVASFYIKVKLKA</sequence>
<evidence type="ECO:0000256" key="4">
    <source>
        <dbReference type="ARBA" id="ARBA00023136"/>
    </source>
</evidence>
<feature type="transmembrane region" description="Helical" evidence="6">
    <location>
        <begin position="42"/>
        <end position="60"/>
    </location>
</feature>
<dbReference type="PANTHER" id="PTHR31274">
    <property type="entry name" value="PROTEIN ECM3"/>
    <property type="match status" value="1"/>
</dbReference>
<gene>
    <name evidence="7" type="ORF">ZYGM_002797</name>
</gene>
<reference evidence="7 8" key="1">
    <citation type="submission" date="2019-01" db="EMBL/GenBank/DDBJ databases">
        <title>Draft Genome Sequencing of Zygosaccharomyces mellis Ca-7.</title>
        <authorList>
            <person name="Shiwa Y."/>
            <person name="Kanesaki Y."/>
            <person name="Ishige T."/>
            <person name="Mura K."/>
            <person name="Hori T."/>
            <person name="Tamura T."/>
        </authorList>
    </citation>
    <scope>NUCLEOTIDE SEQUENCE [LARGE SCALE GENOMIC DNA]</scope>
    <source>
        <strain evidence="7 8">Ca-7</strain>
    </source>
</reference>
<feature type="transmembrane region" description="Helical" evidence="6">
    <location>
        <begin position="438"/>
        <end position="458"/>
    </location>
</feature>
<feature type="compositionally biased region" description="Polar residues" evidence="5">
    <location>
        <begin position="235"/>
        <end position="249"/>
    </location>
</feature>
<proteinExistence type="predicted"/>
<dbReference type="GO" id="GO:0016020">
    <property type="term" value="C:membrane"/>
    <property type="evidence" value="ECO:0007669"/>
    <property type="project" value="UniProtKB-SubCell"/>
</dbReference>
<dbReference type="InterPro" id="IPR004776">
    <property type="entry name" value="Mem_transp_PIN-like"/>
</dbReference>
<keyword evidence="3 6" id="KW-1133">Transmembrane helix</keyword>
<evidence type="ECO:0008006" key="9">
    <source>
        <dbReference type="Google" id="ProtNLM"/>
    </source>
</evidence>
<keyword evidence="2 6" id="KW-0812">Transmembrane</keyword>
<feature type="compositionally biased region" description="Basic and acidic residues" evidence="5">
    <location>
        <begin position="218"/>
        <end position="232"/>
    </location>
</feature>
<evidence type="ECO:0000256" key="1">
    <source>
        <dbReference type="ARBA" id="ARBA00004141"/>
    </source>
</evidence>
<evidence type="ECO:0000256" key="2">
    <source>
        <dbReference type="ARBA" id="ARBA00022692"/>
    </source>
</evidence>
<dbReference type="PANTHER" id="PTHR31274:SF3">
    <property type="entry name" value="PROTEIN ECM3"/>
    <property type="match status" value="1"/>
</dbReference>
<feature type="compositionally biased region" description="Polar residues" evidence="5">
    <location>
        <begin position="178"/>
        <end position="204"/>
    </location>
</feature>
<accession>A0A4C2EFD9</accession>
<evidence type="ECO:0000313" key="7">
    <source>
        <dbReference type="EMBL" id="GCF00669.1"/>
    </source>
</evidence>
<comment type="subcellular location">
    <subcellularLocation>
        <location evidence="1">Membrane</location>
        <topology evidence="1">Multi-pass membrane protein</topology>
    </subcellularLocation>
</comment>
<keyword evidence="4 6" id="KW-0472">Membrane</keyword>
<feature type="compositionally biased region" description="Polar residues" evidence="5">
    <location>
        <begin position="258"/>
        <end position="279"/>
    </location>
</feature>
<evidence type="ECO:0000256" key="6">
    <source>
        <dbReference type="SAM" id="Phobius"/>
    </source>
</evidence>
<comment type="caution">
    <text evidence="7">The sequence shown here is derived from an EMBL/GenBank/DDBJ whole genome shotgun (WGS) entry which is preliminary data.</text>
</comment>
<feature type="region of interest" description="Disordered" evidence="5">
    <location>
        <begin position="177"/>
        <end position="338"/>
    </location>
</feature>
<feature type="transmembrane region" description="Helical" evidence="6">
    <location>
        <begin position="386"/>
        <end position="406"/>
    </location>
</feature>
<feature type="compositionally biased region" description="Basic and acidic residues" evidence="5">
    <location>
        <begin position="281"/>
        <end position="297"/>
    </location>
</feature>
<organism evidence="7 8">
    <name type="scientific">Zygosaccharomyces mellis</name>
    <dbReference type="NCBI Taxonomy" id="42258"/>
    <lineage>
        <taxon>Eukaryota</taxon>
        <taxon>Fungi</taxon>
        <taxon>Dikarya</taxon>
        <taxon>Ascomycota</taxon>
        <taxon>Saccharomycotina</taxon>
        <taxon>Saccharomycetes</taxon>
        <taxon>Saccharomycetales</taxon>
        <taxon>Saccharomycetaceae</taxon>
        <taxon>Zygosaccharomyces</taxon>
    </lineage>
</organism>
<dbReference type="EMBL" id="BIMX01000020">
    <property type="protein sequence ID" value="GCF00669.1"/>
    <property type="molecule type" value="Genomic_DNA"/>
</dbReference>
<protein>
    <recommendedName>
        <fullName evidence="9">Protein M3</fullName>
    </recommendedName>
</protein>
<evidence type="ECO:0000256" key="3">
    <source>
        <dbReference type="ARBA" id="ARBA00022989"/>
    </source>
</evidence>
<feature type="transmembrane region" description="Helical" evidence="6">
    <location>
        <begin position="72"/>
        <end position="93"/>
    </location>
</feature>
<feature type="transmembrane region" description="Helical" evidence="6">
    <location>
        <begin position="506"/>
        <end position="526"/>
    </location>
</feature>
<dbReference type="OrthoDB" id="435607at2759"/>
<dbReference type="Pfam" id="PF03547">
    <property type="entry name" value="Mem_trans"/>
    <property type="match status" value="1"/>
</dbReference>
<feature type="compositionally biased region" description="Polar residues" evidence="5">
    <location>
        <begin position="329"/>
        <end position="338"/>
    </location>
</feature>
<feature type="transmembrane region" description="Helical" evidence="6">
    <location>
        <begin position="470"/>
        <end position="494"/>
    </location>
</feature>
<name>A0A4C2EFD9_9SACH</name>
<dbReference type="GO" id="GO:0055085">
    <property type="term" value="P:transmembrane transport"/>
    <property type="evidence" value="ECO:0007669"/>
    <property type="project" value="InterPro"/>
</dbReference>